<accession>K8FHR8</accession>
<dbReference type="Proteomes" id="UP000198341">
    <property type="component" value="Chromosome 7"/>
</dbReference>
<reference evidence="8 9" key="1">
    <citation type="submission" date="2011-10" db="EMBL/GenBank/DDBJ databases">
        <authorList>
            <person name="Genoscope - CEA"/>
        </authorList>
    </citation>
    <scope>NUCLEOTIDE SEQUENCE [LARGE SCALE GENOMIC DNA]</scope>
    <source>
        <strain evidence="8 9">RCC 1105</strain>
    </source>
</reference>
<evidence type="ECO:0000256" key="4">
    <source>
        <dbReference type="ARBA" id="ARBA00022989"/>
    </source>
</evidence>
<feature type="transmembrane region" description="Helical" evidence="7">
    <location>
        <begin position="176"/>
        <end position="197"/>
    </location>
</feature>
<comment type="subcellular location">
    <subcellularLocation>
        <location evidence="1">Membrane</location>
        <topology evidence="1">Multi-pass membrane protein</topology>
    </subcellularLocation>
</comment>
<protein>
    <submittedName>
        <fullName evidence="8">Uncharacterized protein</fullName>
    </submittedName>
</protein>
<dbReference type="STRING" id="41875.K8FHR8"/>
<evidence type="ECO:0000256" key="5">
    <source>
        <dbReference type="ARBA" id="ARBA00023136"/>
    </source>
</evidence>
<organism evidence="8 9">
    <name type="scientific">Bathycoccus prasinos</name>
    <dbReference type="NCBI Taxonomy" id="41875"/>
    <lineage>
        <taxon>Eukaryota</taxon>
        <taxon>Viridiplantae</taxon>
        <taxon>Chlorophyta</taxon>
        <taxon>Mamiellophyceae</taxon>
        <taxon>Mamiellales</taxon>
        <taxon>Bathycoccaceae</taxon>
        <taxon>Bathycoccus</taxon>
    </lineage>
</organism>
<sequence>MMTSTNLTTRGRASSLPSSCTLSRRRLRRRASSSTSGPSPCRPFGEKQKFPISNRKTSSTTTKRRTTSVTTSALTSSSSVTLFLDAIFHTQSPGLEVASLVNSTVFLFGLPVLLKGLTGLATANAWFLGTAIFAAFGFRGYLLVCLYFILGSAVTKIKLEQKEREGTAEANSGRRNVGSVWGSGSAGVLCAALALAYPQYDSILRLGFVASFCSKLSDTTASEVGKAYGKTTYNSLPPFNSVPRGTEGAVSLEGTLAGVAASFVFAGVAALLGELNTATSSSSPLLAAAVCAFAAFVATTFESALGSLMQGRKGWEWLTNDVVNAIQIAIAAIVAIVLGAAL</sequence>
<dbReference type="InterPro" id="IPR002794">
    <property type="entry name" value="DUF92_TMEM19"/>
</dbReference>
<feature type="compositionally biased region" description="Polar residues" evidence="6">
    <location>
        <begin position="1"/>
        <end position="11"/>
    </location>
</feature>
<feature type="region of interest" description="Disordered" evidence="6">
    <location>
        <begin position="1"/>
        <end position="66"/>
    </location>
</feature>
<dbReference type="PANTHER" id="PTHR13353">
    <property type="entry name" value="TRANSMEMBRANE PROTEIN 19"/>
    <property type="match status" value="1"/>
</dbReference>
<feature type="transmembrane region" description="Helical" evidence="7">
    <location>
        <begin position="285"/>
        <end position="305"/>
    </location>
</feature>
<dbReference type="OrthoDB" id="30881at2759"/>
<dbReference type="EMBL" id="FO082272">
    <property type="protein sequence ID" value="CCO66104.1"/>
    <property type="molecule type" value="Genomic_DNA"/>
</dbReference>
<keyword evidence="9" id="KW-1185">Reference proteome</keyword>
<feature type="transmembrane region" description="Helical" evidence="7">
    <location>
        <begin position="325"/>
        <end position="341"/>
    </location>
</feature>
<feature type="transmembrane region" description="Helical" evidence="7">
    <location>
        <begin position="254"/>
        <end position="273"/>
    </location>
</feature>
<evidence type="ECO:0000256" key="3">
    <source>
        <dbReference type="ARBA" id="ARBA00022692"/>
    </source>
</evidence>
<dbReference type="RefSeq" id="XP_007512016.1">
    <property type="nucleotide sequence ID" value="XM_007511954.1"/>
</dbReference>
<evidence type="ECO:0000313" key="9">
    <source>
        <dbReference type="Proteomes" id="UP000198341"/>
    </source>
</evidence>
<evidence type="ECO:0000256" key="2">
    <source>
        <dbReference type="ARBA" id="ARBA00009012"/>
    </source>
</evidence>
<evidence type="ECO:0000256" key="6">
    <source>
        <dbReference type="SAM" id="MobiDB-lite"/>
    </source>
</evidence>
<comment type="similarity">
    <text evidence="2">Belongs to the TMEM19 family.</text>
</comment>
<feature type="compositionally biased region" description="Low complexity" evidence="6">
    <location>
        <begin position="12"/>
        <end position="22"/>
    </location>
</feature>
<feature type="compositionally biased region" description="Low complexity" evidence="6">
    <location>
        <begin position="55"/>
        <end position="66"/>
    </location>
</feature>
<dbReference type="GeneID" id="19014712"/>
<keyword evidence="4 7" id="KW-1133">Transmembrane helix</keyword>
<evidence type="ECO:0000256" key="7">
    <source>
        <dbReference type="SAM" id="Phobius"/>
    </source>
</evidence>
<feature type="transmembrane region" description="Helical" evidence="7">
    <location>
        <begin position="126"/>
        <end position="155"/>
    </location>
</feature>
<dbReference type="eggNOG" id="ENOG502QU2J">
    <property type="taxonomic scope" value="Eukaryota"/>
</dbReference>
<evidence type="ECO:0000256" key="1">
    <source>
        <dbReference type="ARBA" id="ARBA00004141"/>
    </source>
</evidence>
<dbReference type="KEGG" id="bpg:Bathy07g02230"/>
<gene>
    <name evidence="8" type="ORF">Bathy07g02230</name>
</gene>
<keyword evidence="5 7" id="KW-0472">Membrane</keyword>
<keyword evidence="3 7" id="KW-0812">Transmembrane</keyword>
<dbReference type="GO" id="GO:0009706">
    <property type="term" value="C:chloroplast inner membrane"/>
    <property type="evidence" value="ECO:0007669"/>
    <property type="project" value="TreeGrafter"/>
</dbReference>
<evidence type="ECO:0000313" key="8">
    <source>
        <dbReference type="EMBL" id="CCO66104.1"/>
    </source>
</evidence>
<name>K8FHR8_9CHLO</name>
<proteinExistence type="inferred from homology"/>
<dbReference type="AlphaFoldDB" id="K8FHR8"/>
<dbReference type="PANTHER" id="PTHR13353:SF5">
    <property type="entry name" value="TRANSMEMBRANE PROTEIN 19"/>
    <property type="match status" value="1"/>
</dbReference>
<dbReference type="Pfam" id="PF01940">
    <property type="entry name" value="DUF92"/>
    <property type="match status" value="1"/>
</dbReference>